<reference evidence="2 3" key="1">
    <citation type="journal article" date="2018" name="Sci. Rep.">
        <title>Comparative genomics provides insights into the lifestyle and reveals functional heterogeneity of dark septate endophytic fungi.</title>
        <authorList>
            <person name="Knapp D.G."/>
            <person name="Nemeth J.B."/>
            <person name="Barry K."/>
            <person name="Hainaut M."/>
            <person name="Henrissat B."/>
            <person name="Johnson J."/>
            <person name="Kuo A."/>
            <person name="Lim J.H.P."/>
            <person name="Lipzen A."/>
            <person name="Nolan M."/>
            <person name="Ohm R.A."/>
            <person name="Tamas L."/>
            <person name="Grigoriev I.V."/>
            <person name="Spatafora J.W."/>
            <person name="Nagy L.G."/>
            <person name="Kovacs G.M."/>
        </authorList>
    </citation>
    <scope>NUCLEOTIDE SEQUENCE [LARGE SCALE GENOMIC DNA]</scope>
    <source>
        <strain evidence="2 3">DSE2036</strain>
    </source>
</reference>
<proteinExistence type="predicted"/>
<evidence type="ECO:0000313" key="2">
    <source>
        <dbReference type="EMBL" id="PVI00362.1"/>
    </source>
</evidence>
<feature type="region of interest" description="Disordered" evidence="1">
    <location>
        <begin position="1"/>
        <end position="62"/>
    </location>
</feature>
<keyword evidence="3" id="KW-1185">Reference proteome</keyword>
<evidence type="ECO:0000256" key="1">
    <source>
        <dbReference type="SAM" id="MobiDB-lite"/>
    </source>
</evidence>
<dbReference type="AlphaFoldDB" id="A0A2V1DR60"/>
<name>A0A2V1DR60_9PLEO</name>
<sequence>MHAFSPQTPTPKPRTLPILGNTSALSPLRPDYPQSAVGPDLGFGWGEREREEEKSFSGWLVG</sequence>
<dbReference type="Proteomes" id="UP000244855">
    <property type="component" value="Unassembled WGS sequence"/>
</dbReference>
<organism evidence="2 3">
    <name type="scientific">Periconia macrospinosa</name>
    <dbReference type="NCBI Taxonomy" id="97972"/>
    <lineage>
        <taxon>Eukaryota</taxon>
        <taxon>Fungi</taxon>
        <taxon>Dikarya</taxon>
        <taxon>Ascomycota</taxon>
        <taxon>Pezizomycotina</taxon>
        <taxon>Dothideomycetes</taxon>
        <taxon>Pleosporomycetidae</taxon>
        <taxon>Pleosporales</taxon>
        <taxon>Massarineae</taxon>
        <taxon>Periconiaceae</taxon>
        <taxon>Periconia</taxon>
    </lineage>
</organism>
<accession>A0A2V1DR60</accession>
<gene>
    <name evidence="2" type="ORF">DM02DRAFT_614453</name>
</gene>
<evidence type="ECO:0000313" key="3">
    <source>
        <dbReference type="Proteomes" id="UP000244855"/>
    </source>
</evidence>
<protein>
    <submittedName>
        <fullName evidence="2">Uncharacterized protein</fullName>
    </submittedName>
</protein>
<dbReference type="EMBL" id="KZ805375">
    <property type="protein sequence ID" value="PVI00362.1"/>
    <property type="molecule type" value="Genomic_DNA"/>
</dbReference>
<feature type="compositionally biased region" description="Basic and acidic residues" evidence="1">
    <location>
        <begin position="46"/>
        <end position="55"/>
    </location>
</feature>